<evidence type="ECO:0008006" key="6">
    <source>
        <dbReference type="Google" id="ProtNLM"/>
    </source>
</evidence>
<dbReference type="Proteomes" id="UP000183071">
    <property type="component" value="Unassembled WGS sequence"/>
</dbReference>
<feature type="chain" id="PRO_5005845682" description="Lipoprotein" evidence="1">
    <location>
        <begin position="24"/>
        <end position="520"/>
    </location>
</feature>
<comment type="caution">
    <text evidence="2">The sequence shown here is derived from an EMBL/GenBank/DDBJ whole genome shotgun (WGS) entry which is preliminary data.</text>
</comment>
<dbReference type="EMBL" id="FNUE01000001">
    <property type="protein sequence ID" value="SEE03857.1"/>
    <property type="molecule type" value="Genomic_DNA"/>
</dbReference>
<evidence type="ECO:0000313" key="2">
    <source>
        <dbReference type="EMBL" id="KOY51757.1"/>
    </source>
</evidence>
<dbReference type="InterPro" id="IPR025366">
    <property type="entry name" value="DUF4270"/>
</dbReference>
<evidence type="ECO:0000313" key="4">
    <source>
        <dbReference type="Proteomes" id="UP000037716"/>
    </source>
</evidence>
<dbReference type="STRING" id="1300348.I602_1317"/>
<sequence length="520" mass="58024">MKNIVKKSVYIVAAIYFCFAVVSCESDFTDIDTNVISNTKFDTNEVTIDITASNSPLEVLQTDNISRQINQYLLGVYASSDYEKIEASIVSQLNLEANLQLIDDADITDTTTVLTKIDTVFLKLPYPVALEDVSDATSDFEFDGLVGDASTPYTLNVYRSNTFLNNFNPSDPTKLNSYDSKDSFEKVGNPLNSQVDYPLAPSLNDTMFVVKRRMIDDTVVGMDTIKIFSSAASTNPIPFARIPLDEDLIQQLFLDKYEDAEFSSQESFNDYFRGVILEASGADGSLITYNFDTAITDLSPSIEVYYTNTVYMNGTTDTIKTVRKNNTFLLSGYRVNTFDMQDRTYPVNNEIKIQGAAGSEGEVTLFDDTVLSNLRANNWLINDASLTFYINQSADTASVPERLYLYKTNGDTNSPVFSQIEDAITEAAFGGIDGNLERDSDGKVEKYTFKITDYISDLVIGLTDYNPTLKIKAFNTSDIPTTDTIFRNFSWNPRAVTLLNQDPINGEKKAVLKISYSEKK</sequence>
<dbReference type="PATRIC" id="fig|1300348.6.peg.1316"/>
<accession>A0A0N0CFE2</accession>
<evidence type="ECO:0000256" key="1">
    <source>
        <dbReference type="SAM" id="SignalP"/>
    </source>
</evidence>
<keyword evidence="1" id="KW-0732">Signal</keyword>
<name>A0A0N0CFE2_9FLAO</name>
<dbReference type="Pfam" id="PF14092">
    <property type="entry name" value="DUF4270"/>
    <property type="match status" value="1"/>
</dbReference>
<dbReference type="OrthoDB" id="1466062at2"/>
<organism evidence="2 4">
    <name type="scientific">Polaribacter dokdonensis DSW-5</name>
    <dbReference type="NCBI Taxonomy" id="1300348"/>
    <lineage>
        <taxon>Bacteria</taxon>
        <taxon>Pseudomonadati</taxon>
        <taxon>Bacteroidota</taxon>
        <taxon>Flavobacteriia</taxon>
        <taxon>Flavobacteriales</taxon>
        <taxon>Flavobacteriaceae</taxon>
    </lineage>
</organism>
<reference evidence="3 5" key="2">
    <citation type="submission" date="2016-10" db="EMBL/GenBank/DDBJ databases">
        <authorList>
            <person name="Varghese N."/>
            <person name="Submissions S."/>
        </authorList>
    </citation>
    <scope>NUCLEOTIDE SEQUENCE [LARGE SCALE GENOMIC DNA]</scope>
    <source>
        <strain evidence="3 5">DSW-5</strain>
    </source>
</reference>
<feature type="signal peptide" evidence="1">
    <location>
        <begin position="1"/>
        <end position="23"/>
    </location>
</feature>
<keyword evidence="5" id="KW-1185">Reference proteome</keyword>
<gene>
    <name evidence="2" type="ORF">I602_1317</name>
    <name evidence="3" type="ORF">SAMN05444353_0453</name>
</gene>
<dbReference type="PROSITE" id="PS51257">
    <property type="entry name" value="PROKAR_LIPOPROTEIN"/>
    <property type="match status" value="1"/>
</dbReference>
<protein>
    <recommendedName>
        <fullName evidence="6">Lipoprotein</fullName>
    </recommendedName>
</protein>
<dbReference type="AlphaFoldDB" id="A0A0N0CFE2"/>
<dbReference type="EMBL" id="LGBR01000001">
    <property type="protein sequence ID" value="KOY51757.1"/>
    <property type="molecule type" value="Genomic_DNA"/>
</dbReference>
<evidence type="ECO:0000313" key="3">
    <source>
        <dbReference type="EMBL" id="SEE03857.1"/>
    </source>
</evidence>
<dbReference type="Proteomes" id="UP000037716">
    <property type="component" value="Unassembled WGS sequence"/>
</dbReference>
<dbReference type="RefSeq" id="WP_053973909.1">
    <property type="nucleotide sequence ID" value="NZ_FNUE01000001.1"/>
</dbReference>
<evidence type="ECO:0000313" key="5">
    <source>
        <dbReference type="Proteomes" id="UP000183071"/>
    </source>
</evidence>
<proteinExistence type="predicted"/>
<reference evidence="2 4" key="1">
    <citation type="submission" date="2015-07" db="EMBL/GenBank/DDBJ databases">
        <title>Genome of Polaribacter dokdonenesis DSW-5, isolated from seawater off Dokdo in Korea.</title>
        <authorList>
            <person name="Yoon K."/>
            <person name="Song J.Y."/>
            <person name="Kim J.F."/>
        </authorList>
    </citation>
    <scope>NUCLEOTIDE SEQUENCE [LARGE SCALE GENOMIC DNA]</scope>
    <source>
        <strain evidence="2 4">DSW-5</strain>
    </source>
</reference>